<feature type="domain" description="Aspartate/homoserine dehydrogenase NAD-binding" evidence="8">
    <location>
        <begin position="34"/>
        <end position="107"/>
    </location>
</feature>
<comment type="catalytic activity">
    <reaction evidence="6">
        <text>L-aspartate + NADP(+) + H2O = oxaloacetate + NH4(+) + NADPH + H(+)</text>
        <dbReference type="Rhea" id="RHEA:11784"/>
        <dbReference type="ChEBI" id="CHEBI:15377"/>
        <dbReference type="ChEBI" id="CHEBI:15378"/>
        <dbReference type="ChEBI" id="CHEBI:16452"/>
        <dbReference type="ChEBI" id="CHEBI:28938"/>
        <dbReference type="ChEBI" id="CHEBI:29991"/>
        <dbReference type="ChEBI" id="CHEBI:57783"/>
        <dbReference type="ChEBI" id="CHEBI:58349"/>
        <dbReference type="EC" id="1.4.1.21"/>
    </reaction>
</comment>
<feature type="domain" description="Aspartate dehydrogenase" evidence="7">
    <location>
        <begin position="154"/>
        <end position="240"/>
    </location>
</feature>
<dbReference type="OrthoDB" id="8456681at2"/>
<keyword evidence="2 6" id="KW-0662">Pyridine nucleotide biosynthesis</keyword>
<dbReference type="GO" id="GO:0051287">
    <property type="term" value="F:NAD binding"/>
    <property type="evidence" value="ECO:0007669"/>
    <property type="project" value="UniProtKB-UniRule"/>
</dbReference>
<evidence type="ECO:0000256" key="1">
    <source>
        <dbReference type="ARBA" id="ARBA00008331"/>
    </source>
</evidence>
<keyword evidence="3 6" id="KW-0521">NADP</keyword>
<evidence type="ECO:0000259" key="7">
    <source>
        <dbReference type="Pfam" id="PF01958"/>
    </source>
</evidence>
<protein>
    <recommendedName>
        <fullName evidence="6">L-aspartate dehydrogenase</fullName>
        <ecNumber evidence="6">1.4.1.21</ecNumber>
    </recommendedName>
</protein>
<dbReference type="InterPro" id="IPR036291">
    <property type="entry name" value="NAD(P)-bd_dom_sf"/>
</dbReference>
<comment type="miscellaneous">
    <text evidence="6">The iminoaspartate product is unstable in aqueous solution and can decompose to oxaloacetate and ammonia.</text>
</comment>
<accession>A0A8B2NU18</accession>
<keyword evidence="5 6" id="KW-0520">NAD</keyword>
<gene>
    <name evidence="6" type="primary">nadX</name>
    <name evidence="9" type="ORF">DLJ53_16155</name>
</gene>
<dbReference type="RefSeq" id="WP_111347166.1">
    <property type="nucleotide sequence ID" value="NZ_JAIWKD010000008.1"/>
</dbReference>
<name>A0A8B2NU18_9HYPH</name>
<dbReference type="EC" id="1.4.1.21" evidence="6"/>
<dbReference type="GO" id="GO:0016639">
    <property type="term" value="F:oxidoreductase activity, acting on the CH-NH2 group of donors, NAD or NADP as acceptor"/>
    <property type="evidence" value="ECO:0007669"/>
    <property type="project" value="UniProtKB-UniRule"/>
</dbReference>
<feature type="active site" evidence="6">
    <location>
        <position position="206"/>
    </location>
</feature>
<sequence>MRVAIIGRGPIAQYIAEHLKPPLALAQMLLRPGAEAPLDVPAVSDARDVDADVVADCAGMDGLRAHGPALLEAGHRVFTLSAAAFADAALAESLVAAAERGGGRIILAAGAIGAIDTLSAAKVGGLTAVRYTGRKPPAGWAGTPAERFGLKSLTEPLVHFEGNARDAALAYPKNANVAATVALAGIGFEATTVRLIADPGVAANTHTLEAEGAFGRFSATFEAAPLPGNPRSSGLAAMSLLRALESEVACVRIV</sequence>
<dbReference type="GO" id="GO:0050661">
    <property type="term" value="F:NADP binding"/>
    <property type="evidence" value="ECO:0007669"/>
    <property type="project" value="UniProtKB-UniRule"/>
</dbReference>
<comment type="pathway">
    <text evidence="6">Cofactor biosynthesis; NAD(+) biosynthesis; iminoaspartate from L-aspartate (dehydrogenase route): step 1/1.</text>
</comment>
<dbReference type="Gene3D" id="3.30.360.10">
    <property type="entry name" value="Dihydrodipicolinate Reductase, domain 2"/>
    <property type="match status" value="1"/>
</dbReference>
<dbReference type="GO" id="GO:0009435">
    <property type="term" value="P:NAD+ biosynthetic process"/>
    <property type="evidence" value="ECO:0007669"/>
    <property type="project" value="UniProtKB-UniRule"/>
</dbReference>
<dbReference type="InterPro" id="IPR020626">
    <property type="entry name" value="Asp_DH_prok"/>
</dbReference>
<comment type="similarity">
    <text evidence="1 6">Belongs to the L-aspartate dehydrogenase family.</text>
</comment>
<comment type="function">
    <text evidence="6">Specifically catalyzes the NAD or NADP-dependent dehydrogenation of L-aspartate to iminoaspartate.</text>
</comment>
<evidence type="ECO:0000256" key="2">
    <source>
        <dbReference type="ARBA" id="ARBA00022642"/>
    </source>
</evidence>
<dbReference type="PANTHER" id="PTHR31873">
    <property type="entry name" value="L-ASPARTATE DEHYDROGENASE-RELATED"/>
    <property type="match status" value="1"/>
</dbReference>
<dbReference type="NCBIfam" id="NF009828">
    <property type="entry name" value="PRK13303.1-3"/>
    <property type="match status" value="1"/>
</dbReference>
<proteinExistence type="inferred from homology"/>
<dbReference type="SUPFAM" id="SSF55347">
    <property type="entry name" value="Glyceraldehyde-3-phosphate dehydrogenase-like, C-terminal domain"/>
    <property type="match status" value="1"/>
</dbReference>
<dbReference type="GO" id="GO:0033735">
    <property type="term" value="F:aspartate dehydrogenase [NAD(P)+] activity"/>
    <property type="evidence" value="ECO:0007669"/>
    <property type="project" value="UniProtKB-EC"/>
</dbReference>
<keyword evidence="4 6" id="KW-0560">Oxidoreductase</keyword>
<dbReference type="SUPFAM" id="SSF51735">
    <property type="entry name" value="NAD(P)-binding Rossmann-fold domains"/>
    <property type="match status" value="1"/>
</dbReference>
<dbReference type="PANTHER" id="PTHR31873:SF6">
    <property type="entry name" value="ASPARTATE DEHYDROGENASE DOMAIN-CONTAINING PROTEIN"/>
    <property type="match status" value="1"/>
</dbReference>
<dbReference type="InterPro" id="IPR011182">
    <property type="entry name" value="L-Asp_DH"/>
</dbReference>
<feature type="binding site" evidence="6">
    <location>
        <position position="176"/>
    </location>
    <ligand>
        <name>NAD(+)</name>
        <dbReference type="ChEBI" id="CHEBI:57540"/>
    </ligand>
</feature>
<reference evidence="9 10" key="1">
    <citation type="submission" date="2018-05" db="EMBL/GenBank/DDBJ databases">
        <title>Acuticoccus sediminis sp. nov., isolated from deep-sea sediment of Indian Ocean.</title>
        <authorList>
            <person name="Liu X."/>
            <person name="Lai Q."/>
            <person name="Du Y."/>
            <person name="Sun F."/>
            <person name="Zhang X."/>
            <person name="Wang S."/>
            <person name="Shao Z."/>
        </authorList>
    </citation>
    <scope>NUCLEOTIDE SEQUENCE [LARGE SCALE GENOMIC DNA]</scope>
    <source>
        <strain evidence="9 10">PTG4-2</strain>
    </source>
</reference>
<dbReference type="AlphaFoldDB" id="A0A8B2NU18"/>
<evidence type="ECO:0000256" key="6">
    <source>
        <dbReference type="HAMAP-Rule" id="MF_01265"/>
    </source>
</evidence>
<evidence type="ECO:0000313" key="10">
    <source>
        <dbReference type="Proteomes" id="UP000249590"/>
    </source>
</evidence>
<evidence type="ECO:0000259" key="8">
    <source>
        <dbReference type="Pfam" id="PF03447"/>
    </source>
</evidence>
<dbReference type="EMBL" id="QHHQ01000003">
    <property type="protein sequence ID" value="RAI00775.1"/>
    <property type="molecule type" value="Genomic_DNA"/>
</dbReference>
<dbReference type="UniPathway" id="UPA00253">
    <property type="reaction ID" value="UER00456"/>
</dbReference>
<dbReference type="Proteomes" id="UP000249590">
    <property type="component" value="Unassembled WGS sequence"/>
</dbReference>
<dbReference type="Pfam" id="PF03447">
    <property type="entry name" value="NAD_binding_3"/>
    <property type="match status" value="1"/>
</dbReference>
<dbReference type="InterPro" id="IPR002811">
    <property type="entry name" value="Asp_DH"/>
</dbReference>
<evidence type="ECO:0000256" key="4">
    <source>
        <dbReference type="ARBA" id="ARBA00023002"/>
    </source>
</evidence>
<dbReference type="HAMAP" id="MF_01265">
    <property type="entry name" value="NadX"/>
    <property type="match status" value="1"/>
</dbReference>
<dbReference type="InterPro" id="IPR005106">
    <property type="entry name" value="Asp/hSer_DH_NAD-bd"/>
</dbReference>
<comment type="catalytic activity">
    <reaction evidence="6">
        <text>L-aspartate + NAD(+) + H2O = oxaloacetate + NH4(+) + NADH + H(+)</text>
        <dbReference type="Rhea" id="RHEA:11788"/>
        <dbReference type="ChEBI" id="CHEBI:15377"/>
        <dbReference type="ChEBI" id="CHEBI:15378"/>
        <dbReference type="ChEBI" id="CHEBI:16452"/>
        <dbReference type="ChEBI" id="CHEBI:28938"/>
        <dbReference type="ChEBI" id="CHEBI:29991"/>
        <dbReference type="ChEBI" id="CHEBI:57540"/>
        <dbReference type="ChEBI" id="CHEBI:57945"/>
        <dbReference type="EC" id="1.4.1.21"/>
    </reaction>
</comment>
<keyword evidence="10" id="KW-1185">Reference proteome</keyword>
<evidence type="ECO:0000256" key="3">
    <source>
        <dbReference type="ARBA" id="ARBA00022857"/>
    </source>
</evidence>
<evidence type="ECO:0000313" key="9">
    <source>
        <dbReference type="EMBL" id="RAI00775.1"/>
    </source>
</evidence>
<dbReference type="PIRSF" id="PIRSF005227">
    <property type="entry name" value="Asp_dh_NAD_syn"/>
    <property type="match status" value="1"/>
</dbReference>
<dbReference type="Gene3D" id="3.40.50.720">
    <property type="entry name" value="NAD(P)-binding Rossmann-like Domain"/>
    <property type="match status" value="1"/>
</dbReference>
<dbReference type="Pfam" id="PF01958">
    <property type="entry name" value="Asp_DH_C"/>
    <property type="match status" value="1"/>
</dbReference>
<comment type="caution">
    <text evidence="9">The sequence shown here is derived from an EMBL/GenBank/DDBJ whole genome shotgun (WGS) entry which is preliminary data.</text>
</comment>
<organism evidence="9 10">
    <name type="scientific">Acuticoccus sediminis</name>
    <dbReference type="NCBI Taxonomy" id="2184697"/>
    <lineage>
        <taxon>Bacteria</taxon>
        <taxon>Pseudomonadati</taxon>
        <taxon>Pseudomonadota</taxon>
        <taxon>Alphaproteobacteria</taxon>
        <taxon>Hyphomicrobiales</taxon>
        <taxon>Amorphaceae</taxon>
        <taxon>Acuticoccus</taxon>
    </lineage>
</organism>
<feature type="binding site" evidence="6">
    <location>
        <position position="111"/>
    </location>
    <ligand>
        <name>NAD(+)</name>
        <dbReference type="ChEBI" id="CHEBI:57540"/>
    </ligand>
</feature>
<evidence type="ECO:0000256" key="5">
    <source>
        <dbReference type="ARBA" id="ARBA00023027"/>
    </source>
</evidence>